<reference evidence="1" key="1">
    <citation type="submission" date="2021-10" db="EMBL/GenBank/DDBJ databases">
        <title>Tropical sea cucumber genome reveals ecological adaptation and Cuvierian tubules defense mechanism.</title>
        <authorList>
            <person name="Chen T."/>
        </authorList>
    </citation>
    <scope>NUCLEOTIDE SEQUENCE</scope>
    <source>
        <strain evidence="1">Nanhai2018</strain>
        <tissue evidence="1">Muscle</tissue>
    </source>
</reference>
<organism evidence="1 2">
    <name type="scientific">Holothuria leucospilota</name>
    <name type="common">Black long sea cucumber</name>
    <name type="synonym">Mertensiothuria leucospilota</name>
    <dbReference type="NCBI Taxonomy" id="206669"/>
    <lineage>
        <taxon>Eukaryota</taxon>
        <taxon>Metazoa</taxon>
        <taxon>Echinodermata</taxon>
        <taxon>Eleutherozoa</taxon>
        <taxon>Echinozoa</taxon>
        <taxon>Holothuroidea</taxon>
        <taxon>Aspidochirotacea</taxon>
        <taxon>Aspidochirotida</taxon>
        <taxon>Holothuriidae</taxon>
        <taxon>Holothuria</taxon>
    </lineage>
</organism>
<evidence type="ECO:0000313" key="1">
    <source>
        <dbReference type="EMBL" id="KAJ8024333.1"/>
    </source>
</evidence>
<dbReference type="Proteomes" id="UP001152320">
    <property type="component" value="Chromosome 19"/>
</dbReference>
<evidence type="ECO:0000313" key="2">
    <source>
        <dbReference type="Proteomes" id="UP001152320"/>
    </source>
</evidence>
<sequence length="196" mass="23078">MPNPIHYRNKAKEFWHLAVKIWLLWKPIITVCVNCNYYGKENKNNENQANGISEKRSMKTFQEFISYIEHEIINKRTPKYVCNILELYKDNFMVNWGETDGIDTYCSQNLLRKLKGKFGEKLIVSKDSNKSSNFVYHEGMSHKEAKLQLENTKLHEDEVRRAALLLRAEILQMAATKMASPTSVQRLKDLLHKYQH</sequence>
<comment type="caution">
    <text evidence="1">The sequence shown here is derived from an EMBL/GenBank/DDBJ whole genome shotgun (WGS) entry which is preliminary data.</text>
</comment>
<gene>
    <name evidence="1" type="ORF">HOLleu_37051</name>
</gene>
<protein>
    <submittedName>
        <fullName evidence="1">Uncharacterized protein</fullName>
    </submittedName>
</protein>
<dbReference type="EMBL" id="JAIZAY010000019">
    <property type="protein sequence ID" value="KAJ8024333.1"/>
    <property type="molecule type" value="Genomic_DNA"/>
</dbReference>
<name>A0A9Q1BG29_HOLLE</name>
<dbReference type="AlphaFoldDB" id="A0A9Q1BG29"/>
<proteinExistence type="predicted"/>
<keyword evidence="2" id="KW-1185">Reference proteome</keyword>
<accession>A0A9Q1BG29</accession>